<dbReference type="SUPFAM" id="SSF51735">
    <property type="entry name" value="NAD(P)-binding Rossmann-fold domains"/>
    <property type="match status" value="1"/>
</dbReference>
<sequence length="190" mass="20793">DNKYVVRDKVALITGALGAIGKATCFQLAKLGASLILVDILPDSAGNGFCRELIQTINNASAVYIQADLRNSRDIQRMLTEGTEVYSHIDILINNAGIALYNDYYHDEKRDLIDMAIDINLKAPLEATRLFARELKNQGREGVVVNLSSITALVPGRFVEIYGATKVALMYFTKASAYMAPQIRIAAVAP</sequence>
<feature type="non-terminal residue" evidence="4">
    <location>
        <position position="1"/>
    </location>
</feature>
<dbReference type="PANTHER" id="PTHR44229">
    <property type="entry name" value="15-HYDROXYPROSTAGLANDIN DEHYDROGENASE [NAD(+)]"/>
    <property type="match status" value="1"/>
</dbReference>
<dbReference type="Proteomes" id="UP000242474">
    <property type="component" value="Unassembled WGS sequence"/>
</dbReference>
<evidence type="ECO:0000313" key="5">
    <source>
        <dbReference type="Proteomes" id="UP000242474"/>
    </source>
</evidence>
<dbReference type="Pfam" id="PF00106">
    <property type="entry name" value="adh_short"/>
    <property type="match status" value="1"/>
</dbReference>
<dbReference type="PRINTS" id="PR00080">
    <property type="entry name" value="SDRFAMILY"/>
</dbReference>
<name>A0A2G5BGA4_COERN</name>
<dbReference type="InterPro" id="IPR036291">
    <property type="entry name" value="NAD(P)-bd_dom_sf"/>
</dbReference>
<evidence type="ECO:0000256" key="1">
    <source>
        <dbReference type="ARBA" id="ARBA00006484"/>
    </source>
</evidence>
<protein>
    <submittedName>
        <fullName evidence="4">NAD(P)-binding protein</fullName>
    </submittedName>
</protein>
<evidence type="ECO:0000256" key="2">
    <source>
        <dbReference type="ARBA" id="ARBA00023002"/>
    </source>
</evidence>
<dbReference type="EMBL" id="KZ303491">
    <property type="protein sequence ID" value="PIA18045.1"/>
    <property type="molecule type" value="Genomic_DNA"/>
</dbReference>
<evidence type="ECO:0000256" key="3">
    <source>
        <dbReference type="RuleBase" id="RU000363"/>
    </source>
</evidence>
<comment type="similarity">
    <text evidence="1 3">Belongs to the short-chain dehydrogenases/reductases (SDR) family.</text>
</comment>
<keyword evidence="2" id="KW-0560">Oxidoreductase</keyword>
<dbReference type="InterPro" id="IPR002347">
    <property type="entry name" value="SDR_fam"/>
</dbReference>
<dbReference type="AlphaFoldDB" id="A0A2G5BGA4"/>
<dbReference type="GO" id="GO:0016616">
    <property type="term" value="F:oxidoreductase activity, acting on the CH-OH group of donors, NAD or NADP as acceptor"/>
    <property type="evidence" value="ECO:0007669"/>
    <property type="project" value="TreeGrafter"/>
</dbReference>
<proteinExistence type="inferred from homology"/>
<dbReference type="Gene3D" id="3.40.50.720">
    <property type="entry name" value="NAD(P)-binding Rossmann-like Domain"/>
    <property type="match status" value="1"/>
</dbReference>
<dbReference type="OrthoDB" id="5840532at2759"/>
<dbReference type="PRINTS" id="PR00081">
    <property type="entry name" value="GDHRDH"/>
</dbReference>
<keyword evidence="5" id="KW-1185">Reference proteome</keyword>
<dbReference type="STRING" id="763665.A0A2G5BGA4"/>
<dbReference type="PANTHER" id="PTHR44229:SF4">
    <property type="entry name" value="15-HYDROXYPROSTAGLANDIN DEHYDROGENASE [NAD(+)]"/>
    <property type="match status" value="1"/>
</dbReference>
<organism evidence="4 5">
    <name type="scientific">Coemansia reversa (strain ATCC 12441 / NRRL 1564)</name>
    <dbReference type="NCBI Taxonomy" id="763665"/>
    <lineage>
        <taxon>Eukaryota</taxon>
        <taxon>Fungi</taxon>
        <taxon>Fungi incertae sedis</taxon>
        <taxon>Zoopagomycota</taxon>
        <taxon>Kickxellomycotina</taxon>
        <taxon>Kickxellomycetes</taxon>
        <taxon>Kickxellales</taxon>
        <taxon>Kickxellaceae</taxon>
        <taxon>Coemansia</taxon>
    </lineage>
</organism>
<accession>A0A2G5BGA4</accession>
<gene>
    <name evidence="4" type="ORF">COEREDRAFT_26221</name>
</gene>
<feature type="non-terminal residue" evidence="4">
    <location>
        <position position="190"/>
    </location>
</feature>
<evidence type="ECO:0000313" key="4">
    <source>
        <dbReference type="EMBL" id="PIA18045.1"/>
    </source>
</evidence>
<dbReference type="GO" id="GO:0005737">
    <property type="term" value="C:cytoplasm"/>
    <property type="evidence" value="ECO:0007669"/>
    <property type="project" value="TreeGrafter"/>
</dbReference>
<reference evidence="4 5" key="1">
    <citation type="journal article" date="2015" name="Genome Biol. Evol.">
        <title>Phylogenomic analyses indicate that early fungi evolved digesting cell walls of algal ancestors of land plants.</title>
        <authorList>
            <person name="Chang Y."/>
            <person name="Wang S."/>
            <person name="Sekimoto S."/>
            <person name="Aerts A.L."/>
            <person name="Choi C."/>
            <person name="Clum A."/>
            <person name="LaButti K.M."/>
            <person name="Lindquist E.A."/>
            <person name="Yee Ngan C."/>
            <person name="Ohm R.A."/>
            <person name="Salamov A.A."/>
            <person name="Grigoriev I.V."/>
            <person name="Spatafora J.W."/>
            <person name="Berbee M.L."/>
        </authorList>
    </citation>
    <scope>NUCLEOTIDE SEQUENCE [LARGE SCALE GENOMIC DNA]</scope>
    <source>
        <strain evidence="4 5">NRRL 1564</strain>
    </source>
</reference>